<proteinExistence type="predicted"/>
<dbReference type="AlphaFoldDB" id="A0A9N8EWT4"/>
<gene>
    <name evidence="2" type="ORF">SEMRO_1932_G306180.1</name>
</gene>
<protein>
    <submittedName>
        <fullName evidence="2">Uncharacterized protein</fullName>
    </submittedName>
</protein>
<organism evidence="2 3">
    <name type="scientific">Seminavis robusta</name>
    <dbReference type="NCBI Taxonomy" id="568900"/>
    <lineage>
        <taxon>Eukaryota</taxon>
        <taxon>Sar</taxon>
        <taxon>Stramenopiles</taxon>
        <taxon>Ochrophyta</taxon>
        <taxon>Bacillariophyta</taxon>
        <taxon>Bacillariophyceae</taxon>
        <taxon>Bacillariophycidae</taxon>
        <taxon>Naviculales</taxon>
        <taxon>Naviculaceae</taxon>
        <taxon>Seminavis</taxon>
    </lineage>
</organism>
<comment type="caution">
    <text evidence="2">The sequence shown here is derived from an EMBL/GenBank/DDBJ whole genome shotgun (WGS) entry which is preliminary data.</text>
</comment>
<feature type="compositionally biased region" description="Basic and acidic residues" evidence="1">
    <location>
        <begin position="53"/>
        <end position="65"/>
    </location>
</feature>
<evidence type="ECO:0000313" key="3">
    <source>
        <dbReference type="Proteomes" id="UP001153069"/>
    </source>
</evidence>
<evidence type="ECO:0000313" key="2">
    <source>
        <dbReference type="EMBL" id="CAB9527044.1"/>
    </source>
</evidence>
<evidence type="ECO:0000256" key="1">
    <source>
        <dbReference type="SAM" id="MobiDB-lite"/>
    </source>
</evidence>
<name>A0A9N8EWT4_9STRA</name>
<sequence length="134" mass="14964">MHLPFKRCCKTNATNASTNATNANPKAPSKQTASAQQDLRKPPKRNSSSRTSSRSERRERKREKASSILSQMHPEDMLIALEHQASADQQAAQNFFELIQTMPTHANANKKLVDLYDCHSEDECRVAVSTPRAA</sequence>
<accession>A0A9N8EWT4</accession>
<dbReference type="Proteomes" id="UP001153069">
    <property type="component" value="Unassembled WGS sequence"/>
</dbReference>
<feature type="region of interest" description="Disordered" evidence="1">
    <location>
        <begin position="1"/>
        <end position="71"/>
    </location>
</feature>
<reference evidence="2" key="1">
    <citation type="submission" date="2020-06" db="EMBL/GenBank/DDBJ databases">
        <authorList>
            <consortium name="Plant Systems Biology data submission"/>
        </authorList>
    </citation>
    <scope>NUCLEOTIDE SEQUENCE</scope>
    <source>
        <strain evidence="2">D6</strain>
    </source>
</reference>
<dbReference type="EMBL" id="CAICTM010001930">
    <property type="protein sequence ID" value="CAB9527044.1"/>
    <property type="molecule type" value="Genomic_DNA"/>
</dbReference>
<feature type="compositionally biased region" description="Low complexity" evidence="1">
    <location>
        <begin position="10"/>
        <end position="29"/>
    </location>
</feature>
<keyword evidence="3" id="KW-1185">Reference proteome</keyword>